<feature type="binding site" evidence="7">
    <location>
        <position position="147"/>
    </location>
    <ligand>
        <name>substrate</name>
    </ligand>
</feature>
<dbReference type="Proteomes" id="UP000715095">
    <property type="component" value="Unassembled WGS sequence"/>
</dbReference>
<comment type="function">
    <text evidence="2 7">Catalyzes the formation of N(7)-methylguanine at position 46 (m7G46) in tRNA.</text>
</comment>
<dbReference type="NCBIfam" id="TIGR00091">
    <property type="entry name" value="tRNA (guanosine(46)-N7)-methyltransferase TrmB"/>
    <property type="match status" value="1"/>
</dbReference>
<comment type="catalytic activity">
    <reaction evidence="1 7">
        <text>guanosine(46) in tRNA + S-adenosyl-L-methionine = N(7)-methylguanosine(46) in tRNA + S-adenosyl-L-homocysteine</text>
        <dbReference type="Rhea" id="RHEA:42708"/>
        <dbReference type="Rhea" id="RHEA-COMP:10188"/>
        <dbReference type="Rhea" id="RHEA-COMP:10189"/>
        <dbReference type="ChEBI" id="CHEBI:57856"/>
        <dbReference type="ChEBI" id="CHEBI:59789"/>
        <dbReference type="ChEBI" id="CHEBI:74269"/>
        <dbReference type="ChEBI" id="CHEBI:74480"/>
        <dbReference type="EC" id="2.1.1.33"/>
    </reaction>
</comment>
<dbReference type="HAMAP" id="MF_01057">
    <property type="entry name" value="tRNA_methyltr_TrmB"/>
    <property type="match status" value="1"/>
</dbReference>
<evidence type="ECO:0000256" key="7">
    <source>
        <dbReference type="HAMAP-Rule" id="MF_01057"/>
    </source>
</evidence>
<dbReference type="Pfam" id="PF02390">
    <property type="entry name" value="Methyltransf_4"/>
    <property type="match status" value="1"/>
</dbReference>
<proteinExistence type="inferred from homology"/>
<evidence type="ECO:0000256" key="4">
    <source>
        <dbReference type="ARBA" id="ARBA00022679"/>
    </source>
</evidence>
<keyword evidence="3 7" id="KW-0489">Methyltransferase</keyword>
<dbReference type="EMBL" id="JACJJC010000001">
    <property type="protein sequence ID" value="MBM6702900.1"/>
    <property type="molecule type" value="Genomic_DNA"/>
</dbReference>
<comment type="caution">
    <text evidence="7">Lacks conserved residue(s) required for the propagation of feature annotation.</text>
</comment>
<evidence type="ECO:0000313" key="9">
    <source>
        <dbReference type="Proteomes" id="UP000715095"/>
    </source>
</evidence>
<organism evidence="8 9">
    <name type="scientific">Sutterella massiliensis</name>
    <dbReference type="NCBI Taxonomy" id="1816689"/>
    <lineage>
        <taxon>Bacteria</taxon>
        <taxon>Pseudomonadati</taxon>
        <taxon>Pseudomonadota</taxon>
        <taxon>Betaproteobacteria</taxon>
        <taxon>Burkholderiales</taxon>
        <taxon>Sutterellaceae</taxon>
        <taxon>Sutterella</taxon>
    </lineage>
</organism>
<dbReference type="PANTHER" id="PTHR23417:SF14">
    <property type="entry name" value="PENTACOTRIPEPTIDE-REPEAT REGION OF PRORP DOMAIN-CONTAINING PROTEIN"/>
    <property type="match status" value="1"/>
</dbReference>
<dbReference type="CDD" id="cd02440">
    <property type="entry name" value="AdoMet_MTases"/>
    <property type="match status" value="1"/>
</dbReference>
<dbReference type="PROSITE" id="PS51625">
    <property type="entry name" value="SAM_MT_TRMB"/>
    <property type="match status" value="1"/>
</dbReference>
<sequence>MDKKELTAEELEALKNRHIRSFVLRRGHISNAQKRALEEVLPRYEVAYADTPIAFESIFGRSAPVVLEIGCGMGETTARIAQLRPDVNYLGCEVFAAGVGALAKRLEEGGIENVRIIRHDAVEVVRDMIADNSLDGVHIYFPDPWRKARHHKRRLVAQPFIGMLASKIRPGGYIHCATDWQNYAEQMLEVLEGEAKLANLHGAGNYSPVMGNPLSERPTTKFQSRGERLGHGIWDLVYIRKPE</sequence>
<comment type="pathway">
    <text evidence="7">tRNA modification; N(7)-methylguanine-tRNA biosynthesis.</text>
</comment>
<accession>A0ABS2DNC8</accession>
<dbReference type="EC" id="2.1.1.33" evidence="7"/>
<gene>
    <name evidence="7 8" type="primary">trmB</name>
    <name evidence="8" type="ORF">H6A60_00020</name>
</gene>
<evidence type="ECO:0000256" key="6">
    <source>
        <dbReference type="ARBA" id="ARBA00022694"/>
    </source>
</evidence>
<feature type="binding site" evidence="7">
    <location>
        <position position="120"/>
    </location>
    <ligand>
        <name>S-adenosyl-L-methionine</name>
        <dbReference type="ChEBI" id="CHEBI:59789"/>
    </ligand>
</feature>
<comment type="caution">
    <text evidence="8">The sequence shown here is derived from an EMBL/GenBank/DDBJ whole genome shotgun (WGS) entry which is preliminary data.</text>
</comment>
<dbReference type="SUPFAM" id="SSF53335">
    <property type="entry name" value="S-adenosyl-L-methionine-dependent methyltransferases"/>
    <property type="match status" value="1"/>
</dbReference>
<dbReference type="GO" id="GO:0008176">
    <property type="term" value="F:tRNA (guanine(46)-N7)-methyltransferase activity"/>
    <property type="evidence" value="ECO:0007669"/>
    <property type="project" value="UniProtKB-EC"/>
</dbReference>
<evidence type="ECO:0000256" key="1">
    <source>
        <dbReference type="ARBA" id="ARBA00000142"/>
    </source>
</evidence>
<evidence type="ECO:0000256" key="5">
    <source>
        <dbReference type="ARBA" id="ARBA00022691"/>
    </source>
</evidence>
<keyword evidence="6 7" id="KW-0819">tRNA processing</keyword>
<feature type="binding site" evidence="7">
    <location>
        <position position="179"/>
    </location>
    <ligand>
        <name>substrate</name>
    </ligand>
</feature>
<dbReference type="InterPro" id="IPR055361">
    <property type="entry name" value="tRNA_methyltr_TrmB_bact"/>
</dbReference>
<feature type="binding site" evidence="7">
    <location>
        <position position="143"/>
    </location>
    <ligand>
        <name>S-adenosyl-L-methionine</name>
        <dbReference type="ChEBI" id="CHEBI:59789"/>
    </ligand>
</feature>
<dbReference type="RefSeq" id="WP_205101298.1">
    <property type="nucleotide sequence ID" value="NZ_JACJJC010000001.1"/>
</dbReference>
<dbReference type="PANTHER" id="PTHR23417">
    <property type="entry name" value="3-DEOXY-D-MANNO-OCTULOSONIC-ACID TRANSFERASE/TRNA GUANINE-N 7 - -METHYLTRANSFERASE"/>
    <property type="match status" value="1"/>
</dbReference>
<evidence type="ECO:0000256" key="3">
    <source>
        <dbReference type="ARBA" id="ARBA00022603"/>
    </source>
</evidence>
<dbReference type="InterPro" id="IPR003358">
    <property type="entry name" value="tRNA_(Gua-N-7)_MeTrfase_Trmb"/>
</dbReference>
<protein>
    <recommendedName>
        <fullName evidence="7">tRNA (guanine-N(7)-)-methyltransferase</fullName>
        <ecNumber evidence="7">2.1.1.33</ecNumber>
    </recommendedName>
    <alternativeName>
        <fullName evidence="7">tRNA (guanine(46)-N(7))-methyltransferase</fullName>
    </alternativeName>
    <alternativeName>
        <fullName evidence="7">tRNA(m7G46)-methyltransferase</fullName>
    </alternativeName>
</protein>
<feature type="binding site" evidence="7">
    <location>
        <position position="93"/>
    </location>
    <ligand>
        <name>S-adenosyl-L-methionine</name>
        <dbReference type="ChEBI" id="CHEBI:59789"/>
    </ligand>
</feature>
<dbReference type="InterPro" id="IPR029063">
    <property type="entry name" value="SAM-dependent_MTases_sf"/>
</dbReference>
<name>A0ABS2DNC8_9BURK</name>
<keyword evidence="9" id="KW-1185">Reference proteome</keyword>
<evidence type="ECO:0000256" key="2">
    <source>
        <dbReference type="ARBA" id="ARBA00003015"/>
    </source>
</evidence>
<reference evidence="8 9" key="1">
    <citation type="journal article" date="2021" name="Sci. Rep.">
        <title>The distribution of antibiotic resistance genes in chicken gut microbiota commensals.</title>
        <authorList>
            <person name="Juricova H."/>
            <person name="Matiasovicova J."/>
            <person name="Kubasova T."/>
            <person name="Cejkova D."/>
            <person name="Rychlik I."/>
        </authorList>
    </citation>
    <scope>NUCLEOTIDE SEQUENCE [LARGE SCALE GENOMIC DNA]</scope>
    <source>
        <strain evidence="8 9">An829</strain>
    </source>
</reference>
<keyword evidence="4 7" id="KW-0808">Transferase</keyword>
<keyword evidence="5 7" id="KW-0949">S-adenosyl-L-methionine</keyword>
<evidence type="ECO:0000313" key="8">
    <source>
        <dbReference type="EMBL" id="MBM6702900.1"/>
    </source>
</evidence>
<dbReference type="Gene3D" id="3.40.50.150">
    <property type="entry name" value="Vaccinia Virus protein VP39"/>
    <property type="match status" value="1"/>
</dbReference>
<comment type="similarity">
    <text evidence="7">Belongs to the class I-like SAM-binding methyltransferase superfamily. TrmB family.</text>
</comment>
<feature type="binding site" evidence="7">
    <location>
        <position position="68"/>
    </location>
    <ligand>
        <name>S-adenosyl-L-methionine</name>
        <dbReference type="ChEBI" id="CHEBI:59789"/>
    </ligand>
</feature>